<evidence type="ECO:0000313" key="3">
    <source>
        <dbReference type="Proteomes" id="UP001432146"/>
    </source>
</evidence>
<proteinExistence type="predicted"/>
<feature type="compositionally biased region" description="Basic residues" evidence="1">
    <location>
        <begin position="207"/>
        <end position="225"/>
    </location>
</feature>
<feature type="region of interest" description="Disordered" evidence="1">
    <location>
        <begin position="205"/>
        <end position="231"/>
    </location>
</feature>
<evidence type="ECO:0000256" key="1">
    <source>
        <dbReference type="SAM" id="MobiDB-lite"/>
    </source>
</evidence>
<name>A0AAW0ZY56_9HYME</name>
<comment type="caution">
    <text evidence="2">The sequence shown here is derived from an EMBL/GenBank/DDBJ whole genome shotgun (WGS) entry which is preliminary data.</text>
</comment>
<dbReference type="AlphaFoldDB" id="A0AAW0ZY56"/>
<organism evidence="2 3">
    <name type="scientific">Tetragonisca angustula</name>
    <dbReference type="NCBI Taxonomy" id="166442"/>
    <lineage>
        <taxon>Eukaryota</taxon>
        <taxon>Metazoa</taxon>
        <taxon>Ecdysozoa</taxon>
        <taxon>Arthropoda</taxon>
        <taxon>Hexapoda</taxon>
        <taxon>Insecta</taxon>
        <taxon>Pterygota</taxon>
        <taxon>Neoptera</taxon>
        <taxon>Endopterygota</taxon>
        <taxon>Hymenoptera</taxon>
        <taxon>Apocrita</taxon>
        <taxon>Aculeata</taxon>
        <taxon>Apoidea</taxon>
        <taxon>Anthophila</taxon>
        <taxon>Apidae</taxon>
        <taxon>Tetragonisca</taxon>
    </lineage>
</organism>
<dbReference type="EMBL" id="JAWNGG020000103">
    <property type="protein sequence ID" value="KAK9301928.1"/>
    <property type="molecule type" value="Genomic_DNA"/>
</dbReference>
<keyword evidence="3" id="KW-1185">Reference proteome</keyword>
<accession>A0AAW0ZY56</accession>
<evidence type="ECO:0000313" key="2">
    <source>
        <dbReference type="EMBL" id="KAK9301928.1"/>
    </source>
</evidence>
<dbReference type="Proteomes" id="UP001432146">
    <property type="component" value="Unassembled WGS sequence"/>
</dbReference>
<sequence length="231" mass="26201">MAIRIIRGYRTISYDAALTLAGTIPYDMVANADAETYYLARHLRMSGHETSKALIKQLRDLALKRASHSRKAELEASSSAHKRGVKKLLPLWDSWLAKGTLTLSYRITQVLSGHGCFGEYLHRIGAEEHPGCHEYGAALNYPQHTLESCPSFEQQRLTLQHCVGPLILSEALVKTLIGNDLERSAVSLFCDEVLKIKETKEMERKKATLSRKARREIRTRTRRQQRLNNTT</sequence>
<reference evidence="2 3" key="1">
    <citation type="submission" date="2024-05" db="EMBL/GenBank/DDBJ databases">
        <title>The nuclear and mitochondrial genome assemblies of Tetragonisca angustula (Apidae: Meliponini), a tiny yet remarkable pollinator in the Neotropics.</title>
        <authorList>
            <person name="Ferrari R."/>
            <person name="Ricardo P.C."/>
            <person name="Dias F.C."/>
            <person name="Araujo N.S."/>
            <person name="Soares D.O."/>
            <person name="Zhou Q.-S."/>
            <person name="Zhu C.-D."/>
            <person name="Coutinho L."/>
            <person name="Airas M.C."/>
            <person name="Batista T.M."/>
        </authorList>
    </citation>
    <scope>NUCLEOTIDE SEQUENCE [LARGE SCALE GENOMIC DNA]</scope>
    <source>
        <strain evidence="2">ASF017062</strain>
        <tissue evidence="2">Abdomen</tissue>
    </source>
</reference>
<gene>
    <name evidence="2" type="ORF">QLX08_005925</name>
</gene>
<protein>
    <submittedName>
        <fullName evidence="2">Uncharacterized protein</fullName>
    </submittedName>
</protein>